<dbReference type="InterPro" id="IPR035437">
    <property type="entry name" value="SNase_OB-fold_sf"/>
</dbReference>
<feature type="compositionally biased region" description="Low complexity" evidence="14">
    <location>
        <begin position="326"/>
        <end position="338"/>
    </location>
</feature>
<keyword evidence="19" id="KW-1185">Reference proteome</keyword>
<keyword evidence="10" id="KW-0943">RNA-mediated gene silencing</keyword>
<dbReference type="CDD" id="cd20379">
    <property type="entry name" value="Tudor_dTUD-like"/>
    <property type="match status" value="1"/>
</dbReference>
<sequence>MEVPTRESLELDPDWKRIEYKAVNESGSIWAATFPAPKMYWTEKELEKLVGVDKIEFKKGDMYAVKGKGGDYWYRGEVLCSIDDKVEVFLVDIGDTRWIEKTNVRLLSDYSKKILPQIFQVNFHGIQPLKATFDGGLKFTKVPALRWSRGAVELMEKKLHASKAIYFKEMETVNLGKFDNTKNVKFGILCIEYMSEIVCLNDILCAEGFATKVESFRGFAEKLTRNIVERGTKKTIKEKKINTEKTIDTEKKIETEKKPVDVEENIQYTPPSFESSASIVNRPPSFFEKIKGLANYMFMPSSSYIERFSETKFVNINSVSDEKNIASTADESADESSTNMVDRTSSANRLTSDSGSELTGCSDIEMQTRKRERREIKKYGNNMLSLFNILIHSSPDIVEPIEPVTSLIESYVCDRVQKVLKDRRRSDLTPLQKYVYPVLCKRHNMVVIGNTTSGKTLASVVAIVSLLRQEEFYSSLKKDYGPKAIHLCSYSYKVRNVTTMYKELISGSDIVVKMACGGTGVDKVKIDLLGGCDVLVTTPACMVRILNAAQITNLNRLCHIVYDDADMILDVFLDEIKKLTASIKALEETRTTYKVQKLVLTQIWFPKLKDFIKNVIKSGFICVSNFNQLEAALYSSLKPHFELMMPQTKAEYLISLLQKHPSPARVVVVCNDQDEVLLLEEKLKSTGKRIMVAHEGMNPIQVSYVKNAWKETMTRLHPVMICTDSKDSIMSELEITDCTWLIHYNLPSSKTVFSNRFGCLVDSYTNIFLEDQGKEKPRINIFVDETNEDQFPMIVQLMKRLMMYVDPSIEKVVKQIKKQKEKAKKHSPVCDKLREFGVCYEQKVCNFRHIFMKSVDGYEKTDLPKTGFVKLRILNVHSANHYSAQILEFKAGSVWTKMPNVELLELISMKMDNYFSQQSNLFTYPNPVLGDMVAVQPENDVFYRGKVISILKRDEKKAPRVVLVKLVDSGSIMEFNVMKLYDLPDELKAYEGQAIDVFLCNLKPADHDCSWDVDTVKHVQRWMDSAKNAIRVNGKNHYLFGQINMSAGHTLWMDHITHCEWLEYTKTEVHSSLGFELLQKKLALPNPEHMKMIRKLCLESKLNVSINEPKQEKCSINGNAQQWAHLPRDEFSPVEVILAKNPDLMFIRHTKFKDRLDRLTKDLSEAKLSILHEGGVVVGDICLAFFEDDGSWNRAKVMELKSATEVKVFFVDHGDFKNVGWNDLAKIPDTFITRLPFQAMECRLAGVTAPNGQWSEGIDGAIYQLTEFEEEICKTLQAYVVDLELQATVTGGRKYSIVLLDTNSNPFAVINEELCISGQAELHLDDDRLFEDIVSIYKVESDTDEESEEDFLDEPESQHEFIDLNGNTEKVELENSKNVEEYSDSQNRETWSDVRWDGERVIPVAEPESIPGPFQTILENFEEYEDDLFNLLGLNKNQVLKTILPSLENETVDTPKIREIQNTSDVDGDISDGEDKCSSKTKIRTKHKNKRRESEGERKLDCNNDVDDDDRPPPLVNAGDCYNPKVTWFDDREHVWVYIHLTNVQDYKVTWSYRSLSCRTINEGKYYSADFTLFGVIDPTFLEHSAKGFYVSIKMKKYVYGELWPRLMITNQHYYWIKRHVDHIAEESDSCDDIASSKQEKMALKHVAFNKEDFIMDPKPSGFYTDSDFSSDPYEPPDSGFQGSRDDPEDPLGMLHR</sequence>
<dbReference type="SUPFAM" id="SSF63748">
    <property type="entry name" value="Tudor/PWWP/MBT"/>
    <property type="match status" value="3"/>
</dbReference>
<organism evidence="18 19">
    <name type="scientific">Laodelphax striatellus</name>
    <name type="common">Small brown planthopper</name>
    <name type="synonym">Delphax striatella</name>
    <dbReference type="NCBI Taxonomy" id="195883"/>
    <lineage>
        <taxon>Eukaryota</taxon>
        <taxon>Metazoa</taxon>
        <taxon>Ecdysozoa</taxon>
        <taxon>Arthropoda</taxon>
        <taxon>Hexapoda</taxon>
        <taxon>Insecta</taxon>
        <taxon>Pterygota</taxon>
        <taxon>Neoptera</taxon>
        <taxon>Paraneoptera</taxon>
        <taxon>Hemiptera</taxon>
        <taxon>Auchenorrhyncha</taxon>
        <taxon>Fulgoroidea</taxon>
        <taxon>Delphacidae</taxon>
        <taxon>Criomorphinae</taxon>
        <taxon>Laodelphax</taxon>
    </lineage>
</organism>
<dbReference type="PROSITE" id="PS51192">
    <property type="entry name" value="HELICASE_ATP_BIND_1"/>
    <property type="match status" value="1"/>
</dbReference>
<dbReference type="Gene3D" id="2.60.40.790">
    <property type="match status" value="1"/>
</dbReference>
<dbReference type="InterPro" id="IPR007052">
    <property type="entry name" value="CS_dom"/>
</dbReference>
<evidence type="ECO:0000256" key="10">
    <source>
        <dbReference type="ARBA" id="ARBA00023158"/>
    </source>
</evidence>
<dbReference type="SUPFAM" id="SSF49764">
    <property type="entry name" value="HSP20-like chaperones"/>
    <property type="match status" value="1"/>
</dbReference>
<keyword evidence="6" id="KW-0378">Hydrolase</keyword>
<gene>
    <name evidence="18" type="ORF">LSTR_LSTR008589</name>
</gene>
<dbReference type="GO" id="GO:0005524">
    <property type="term" value="F:ATP binding"/>
    <property type="evidence" value="ECO:0007669"/>
    <property type="project" value="UniProtKB-KW"/>
</dbReference>
<keyword evidence="4" id="KW-0547">Nucleotide-binding</keyword>
<evidence type="ECO:0000259" key="17">
    <source>
        <dbReference type="PROSITE" id="PS51203"/>
    </source>
</evidence>
<feature type="region of interest" description="Disordered" evidence="14">
    <location>
        <begin position="1462"/>
        <end position="1515"/>
    </location>
</feature>
<dbReference type="PROSITE" id="PS50304">
    <property type="entry name" value="TUDOR"/>
    <property type="match status" value="1"/>
</dbReference>
<dbReference type="OrthoDB" id="249932at2759"/>
<dbReference type="Pfam" id="PF00567">
    <property type="entry name" value="TUDOR"/>
    <property type="match status" value="3"/>
</dbReference>
<dbReference type="PROSITE" id="PS51203">
    <property type="entry name" value="CS"/>
    <property type="match status" value="1"/>
</dbReference>
<evidence type="ECO:0000259" key="16">
    <source>
        <dbReference type="PROSITE" id="PS51192"/>
    </source>
</evidence>
<dbReference type="InterPro" id="IPR027417">
    <property type="entry name" value="P-loop_NTPase"/>
</dbReference>
<evidence type="ECO:0000259" key="15">
    <source>
        <dbReference type="PROSITE" id="PS50304"/>
    </source>
</evidence>
<dbReference type="SMR" id="A0A482WWM0"/>
<feature type="compositionally biased region" description="Basic and acidic residues" evidence="14">
    <location>
        <begin position="1492"/>
        <end position="1502"/>
    </location>
</feature>
<feature type="region of interest" description="Disordered" evidence="14">
    <location>
        <begin position="1655"/>
        <end position="1697"/>
    </location>
</feature>
<dbReference type="InterPro" id="IPR008978">
    <property type="entry name" value="HSP20-like_chaperone"/>
</dbReference>
<accession>A0A482WWM0</accession>
<keyword evidence="11" id="KW-0469">Meiosis</keyword>
<dbReference type="SMART" id="SM00487">
    <property type="entry name" value="DEXDc"/>
    <property type="match status" value="1"/>
</dbReference>
<dbReference type="SUPFAM" id="SSF52540">
    <property type="entry name" value="P-loop containing nucleoside triphosphate hydrolases"/>
    <property type="match status" value="2"/>
</dbReference>
<evidence type="ECO:0000256" key="13">
    <source>
        <dbReference type="SAM" id="Coils"/>
    </source>
</evidence>
<evidence type="ECO:0000313" key="19">
    <source>
        <dbReference type="Proteomes" id="UP000291343"/>
    </source>
</evidence>
<feature type="domain" description="Helicase ATP-binding" evidence="16">
    <location>
        <begin position="436"/>
        <end position="601"/>
    </location>
</feature>
<dbReference type="Gene3D" id="3.40.50.300">
    <property type="entry name" value="P-loop containing nucleotide triphosphate hydrolases"/>
    <property type="match status" value="2"/>
</dbReference>
<reference evidence="18 19" key="1">
    <citation type="journal article" date="2017" name="Gigascience">
        <title>Genome sequence of the small brown planthopper, Laodelphax striatellus.</title>
        <authorList>
            <person name="Zhu J."/>
            <person name="Jiang F."/>
            <person name="Wang X."/>
            <person name="Yang P."/>
            <person name="Bao Y."/>
            <person name="Zhao W."/>
            <person name="Wang W."/>
            <person name="Lu H."/>
            <person name="Wang Q."/>
            <person name="Cui N."/>
            <person name="Li J."/>
            <person name="Chen X."/>
            <person name="Luo L."/>
            <person name="Yu J."/>
            <person name="Kang L."/>
            <person name="Cui F."/>
        </authorList>
    </citation>
    <scope>NUCLEOTIDE SEQUENCE [LARGE SCALE GENOMIC DNA]</scope>
    <source>
        <strain evidence="18">Lst14</strain>
    </source>
</reference>
<keyword evidence="8" id="KW-0067">ATP-binding</keyword>
<evidence type="ECO:0000256" key="7">
    <source>
        <dbReference type="ARBA" id="ARBA00022806"/>
    </source>
</evidence>
<dbReference type="GO" id="GO:0051321">
    <property type="term" value="P:meiotic cell cycle"/>
    <property type="evidence" value="ECO:0007669"/>
    <property type="project" value="UniProtKB-KW"/>
</dbReference>
<evidence type="ECO:0000256" key="9">
    <source>
        <dbReference type="ARBA" id="ARBA00022871"/>
    </source>
</evidence>
<dbReference type="Proteomes" id="UP000291343">
    <property type="component" value="Unassembled WGS sequence"/>
</dbReference>
<keyword evidence="5" id="KW-0221">Differentiation</keyword>
<evidence type="ECO:0000256" key="4">
    <source>
        <dbReference type="ARBA" id="ARBA00022741"/>
    </source>
</evidence>
<keyword evidence="9" id="KW-0744">Spermatogenesis</keyword>
<dbReference type="GO" id="GO:0007283">
    <property type="term" value="P:spermatogenesis"/>
    <property type="evidence" value="ECO:0007669"/>
    <property type="project" value="UniProtKB-KW"/>
</dbReference>
<dbReference type="InterPro" id="IPR014001">
    <property type="entry name" value="Helicase_ATP-bd"/>
</dbReference>
<feature type="compositionally biased region" description="Polar residues" evidence="14">
    <location>
        <begin position="339"/>
        <end position="359"/>
    </location>
</feature>
<dbReference type="InterPro" id="IPR002999">
    <property type="entry name" value="Tudor"/>
</dbReference>
<dbReference type="InterPro" id="IPR011545">
    <property type="entry name" value="DEAD/DEAH_box_helicase_dom"/>
</dbReference>
<dbReference type="STRING" id="195883.A0A482WWM0"/>
<comment type="catalytic activity">
    <reaction evidence="12">
        <text>ATP + H2O = ADP + phosphate + H(+)</text>
        <dbReference type="Rhea" id="RHEA:13065"/>
        <dbReference type="ChEBI" id="CHEBI:15377"/>
        <dbReference type="ChEBI" id="CHEBI:15378"/>
        <dbReference type="ChEBI" id="CHEBI:30616"/>
        <dbReference type="ChEBI" id="CHEBI:43474"/>
        <dbReference type="ChEBI" id="CHEBI:456216"/>
        <dbReference type="EC" id="3.6.4.13"/>
    </reaction>
</comment>
<protein>
    <recommendedName>
        <fullName evidence="1">RNA helicase</fullName>
        <ecNumber evidence="1">3.6.4.13</ecNumber>
    </recommendedName>
</protein>
<dbReference type="EC" id="3.6.4.13" evidence="1"/>
<dbReference type="GO" id="GO:0016787">
    <property type="term" value="F:hydrolase activity"/>
    <property type="evidence" value="ECO:0007669"/>
    <property type="project" value="UniProtKB-KW"/>
</dbReference>
<evidence type="ECO:0000256" key="14">
    <source>
        <dbReference type="SAM" id="MobiDB-lite"/>
    </source>
</evidence>
<comment type="caution">
    <text evidence="18">The sequence shown here is derived from an EMBL/GenBank/DDBJ whole genome shotgun (WGS) entry which is preliminary data.</text>
</comment>
<dbReference type="Gene3D" id="2.40.50.90">
    <property type="match status" value="2"/>
</dbReference>
<evidence type="ECO:0000256" key="3">
    <source>
        <dbReference type="ARBA" id="ARBA00022737"/>
    </source>
</evidence>
<dbReference type="EMBL" id="QKKF02023962">
    <property type="protein sequence ID" value="RZF37551.1"/>
    <property type="molecule type" value="Genomic_DNA"/>
</dbReference>
<feature type="domain" description="CS" evidence="17">
    <location>
        <begin position="1521"/>
        <end position="1608"/>
    </location>
</feature>
<feature type="compositionally biased region" description="Basic residues" evidence="14">
    <location>
        <begin position="1479"/>
        <end position="1491"/>
    </location>
</feature>
<evidence type="ECO:0000256" key="5">
    <source>
        <dbReference type="ARBA" id="ARBA00022782"/>
    </source>
</evidence>
<feature type="coiled-coil region" evidence="13">
    <location>
        <begin position="569"/>
        <end position="596"/>
    </location>
</feature>
<name>A0A482WWM0_LAOST</name>
<dbReference type="GO" id="GO:0003676">
    <property type="term" value="F:nucleic acid binding"/>
    <property type="evidence" value="ECO:0007669"/>
    <property type="project" value="InterPro"/>
</dbReference>
<evidence type="ECO:0000256" key="12">
    <source>
        <dbReference type="ARBA" id="ARBA00047984"/>
    </source>
</evidence>
<dbReference type="Pfam" id="PF00270">
    <property type="entry name" value="DEAD"/>
    <property type="match status" value="1"/>
</dbReference>
<dbReference type="GO" id="GO:0005737">
    <property type="term" value="C:cytoplasm"/>
    <property type="evidence" value="ECO:0007669"/>
    <property type="project" value="UniProtKB-ARBA"/>
</dbReference>
<evidence type="ECO:0000256" key="2">
    <source>
        <dbReference type="ARBA" id="ARBA00022473"/>
    </source>
</evidence>
<evidence type="ECO:0000256" key="8">
    <source>
        <dbReference type="ARBA" id="ARBA00022840"/>
    </source>
</evidence>
<evidence type="ECO:0000256" key="11">
    <source>
        <dbReference type="ARBA" id="ARBA00023254"/>
    </source>
</evidence>
<keyword evidence="13" id="KW-0175">Coiled coil</keyword>
<feature type="region of interest" description="Disordered" evidence="14">
    <location>
        <begin position="326"/>
        <end position="360"/>
    </location>
</feature>
<dbReference type="InParanoid" id="A0A482WWM0"/>
<dbReference type="GO" id="GO:0042078">
    <property type="term" value="P:germ-line stem cell division"/>
    <property type="evidence" value="ECO:0007669"/>
    <property type="project" value="TreeGrafter"/>
</dbReference>
<dbReference type="PANTHER" id="PTHR22655:SF2">
    <property type="entry name" value="ATP-DEPENDENT RNA HELICASE TDRD12-RELATED"/>
    <property type="match status" value="1"/>
</dbReference>
<evidence type="ECO:0000256" key="1">
    <source>
        <dbReference type="ARBA" id="ARBA00012552"/>
    </source>
</evidence>
<dbReference type="SMART" id="SM00333">
    <property type="entry name" value="TUDOR"/>
    <property type="match status" value="3"/>
</dbReference>
<dbReference type="Gene3D" id="2.30.30.140">
    <property type="match status" value="2"/>
</dbReference>
<keyword evidence="7" id="KW-0347">Helicase</keyword>
<dbReference type="GO" id="GO:0003724">
    <property type="term" value="F:RNA helicase activity"/>
    <property type="evidence" value="ECO:0007669"/>
    <property type="project" value="UniProtKB-EC"/>
</dbReference>
<keyword evidence="2" id="KW-0217">Developmental protein</keyword>
<evidence type="ECO:0000256" key="6">
    <source>
        <dbReference type="ARBA" id="ARBA00022801"/>
    </source>
</evidence>
<dbReference type="CDD" id="cd20435">
    <property type="entry name" value="Tudor_TDRD12_rpt2"/>
    <property type="match status" value="1"/>
</dbReference>
<keyword evidence="3" id="KW-0677">Repeat</keyword>
<feature type="domain" description="Tudor" evidence="15">
    <location>
        <begin position="1175"/>
        <end position="1234"/>
    </location>
</feature>
<dbReference type="GO" id="GO:0031047">
    <property type="term" value="P:regulatory ncRNA-mediated gene silencing"/>
    <property type="evidence" value="ECO:0007669"/>
    <property type="project" value="UniProtKB-KW"/>
</dbReference>
<dbReference type="PANTHER" id="PTHR22655">
    <property type="entry name" value="ATP-DEPENDENT RNA HELICASE TDRD12-RELATED"/>
    <property type="match status" value="1"/>
</dbReference>
<evidence type="ECO:0000313" key="18">
    <source>
        <dbReference type="EMBL" id="RZF37551.1"/>
    </source>
</evidence>
<proteinExistence type="predicted"/>